<gene>
    <name evidence="2" type="ORF">SAMN05920897_102133</name>
</gene>
<reference evidence="2 3" key="1">
    <citation type="submission" date="2017-01" db="EMBL/GenBank/DDBJ databases">
        <authorList>
            <person name="Mah S.A."/>
            <person name="Swanson W.J."/>
            <person name="Moy G.W."/>
            <person name="Vacquier V.D."/>
        </authorList>
    </citation>
    <scope>NUCLEOTIDE SEQUENCE [LARGE SCALE GENOMIC DNA]</scope>
    <source>
        <strain evidence="2 3">ASpG1</strain>
    </source>
</reference>
<dbReference type="EMBL" id="FTMS01000002">
    <property type="protein sequence ID" value="SIP99489.1"/>
    <property type="molecule type" value="Genomic_DNA"/>
</dbReference>
<proteinExistence type="predicted"/>
<protein>
    <recommendedName>
        <fullName evidence="4">Outer membrane protein beta-barrel domain-containing protein</fullName>
    </recommendedName>
</protein>
<dbReference type="STRING" id="159291.SAMN05920897_102133"/>
<keyword evidence="1" id="KW-1133">Transmembrane helix</keyword>
<accession>A0A1N6P5A8</accession>
<name>A0A1N6P5A8_9SPIO</name>
<evidence type="ECO:0008006" key="4">
    <source>
        <dbReference type="Google" id="ProtNLM"/>
    </source>
</evidence>
<keyword evidence="3" id="KW-1185">Reference proteome</keyword>
<dbReference type="Proteomes" id="UP000186400">
    <property type="component" value="Unassembled WGS sequence"/>
</dbReference>
<organism evidence="2 3">
    <name type="scientific">Alkalispirochaeta americana</name>
    <dbReference type="NCBI Taxonomy" id="159291"/>
    <lineage>
        <taxon>Bacteria</taxon>
        <taxon>Pseudomonadati</taxon>
        <taxon>Spirochaetota</taxon>
        <taxon>Spirochaetia</taxon>
        <taxon>Spirochaetales</taxon>
        <taxon>Spirochaetaceae</taxon>
        <taxon>Alkalispirochaeta</taxon>
    </lineage>
</organism>
<keyword evidence="1" id="KW-0812">Transmembrane</keyword>
<feature type="transmembrane region" description="Helical" evidence="1">
    <location>
        <begin position="16"/>
        <end position="35"/>
    </location>
</feature>
<evidence type="ECO:0000256" key="1">
    <source>
        <dbReference type="SAM" id="Phobius"/>
    </source>
</evidence>
<dbReference type="AlphaFoldDB" id="A0A1N6P5A8"/>
<evidence type="ECO:0000313" key="2">
    <source>
        <dbReference type="EMBL" id="SIP99489.1"/>
    </source>
</evidence>
<keyword evidence="1" id="KW-0472">Membrane</keyword>
<evidence type="ECO:0000313" key="3">
    <source>
        <dbReference type="Proteomes" id="UP000186400"/>
    </source>
</evidence>
<sequence>MTGVDERTGRKSPAPFLSLLSFMFLSFFLFPSFVVPSPREATGEVGFSGGRWFPGDIKIDNENMEADNNVLLRGHLDMYIVPQLSVGMYVATTRGEFRDSEFKGNSFDTTEFGGALRARYFVTETFSLRPGLEFGYRRTTIEEVSDDPRGVGLNGTMEVQYHFPSGAIPYVDMGFMSQPFGGNRQWDITWGPRFYLSVGVGHTF</sequence>